<dbReference type="FunFam" id="3.30.160.60:FF:000617">
    <property type="entry name" value="Zinc finger protein 777"/>
    <property type="match status" value="1"/>
</dbReference>
<dbReference type="SUPFAM" id="SSF57667">
    <property type="entry name" value="beta-beta-alpha zinc fingers"/>
    <property type="match status" value="4"/>
</dbReference>
<keyword evidence="6 13" id="KW-0863">Zinc-finger</keyword>
<keyword evidence="9" id="KW-0805">Transcription regulation</keyword>
<dbReference type="EMBL" id="AJFE02066503">
    <property type="status" value="NOT_ANNOTATED_CDS"/>
    <property type="molecule type" value="Genomic_DNA"/>
</dbReference>
<keyword evidence="3" id="KW-1017">Isopeptide bond</keyword>
<dbReference type="FunFam" id="3.30.160.60:FF:002853">
    <property type="entry name" value="zinc finger protein 707 isoform X1"/>
    <property type="match status" value="1"/>
</dbReference>
<keyword evidence="5" id="KW-0677">Repeat</keyword>
<evidence type="ECO:0000256" key="14">
    <source>
        <dbReference type="SAM" id="MobiDB-lite"/>
    </source>
</evidence>
<keyword evidence="7" id="KW-0862">Zinc</keyword>
<dbReference type="Gene3D" id="6.10.140.140">
    <property type="match status" value="1"/>
</dbReference>
<keyword evidence="11" id="KW-0804">Transcription</keyword>
<keyword evidence="18" id="KW-1185">Reference proteome</keyword>
<dbReference type="SMART" id="SM00349">
    <property type="entry name" value="KRAB"/>
    <property type="match status" value="1"/>
</dbReference>
<dbReference type="GO" id="GO:0006357">
    <property type="term" value="P:regulation of transcription by RNA polymerase II"/>
    <property type="evidence" value="ECO:0007669"/>
    <property type="project" value="TreeGrafter"/>
</dbReference>
<dbReference type="Pfam" id="PF01352">
    <property type="entry name" value="KRAB"/>
    <property type="match status" value="1"/>
</dbReference>
<feature type="compositionally biased region" description="Basic residues" evidence="14">
    <location>
        <begin position="102"/>
        <end position="112"/>
    </location>
</feature>
<dbReference type="GO" id="GO:0008270">
    <property type="term" value="F:zinc ion binding"/>
    <property type="evidence" value="ECO:0007669"/>
    <property type="project" value="UniProtKB-KW"/>
</dbReference>
<dbReference type="InterPro" id="IPR036236">
    <property type="entry name" value="Znf_C2H2_sf"/>
</dbReference>
<feature type="region of interest" description="Disordered" evidence="14">
    <location>
        <begin position="74"/>
        <end position="143"/>
    </location>
</feature>
<evidence type="ECO:0000313" key="18">
    <source>
        <dbReference type="Proteomes" id="UP000240080"/>
    </source>
</evidence>
<dbReference type="Pfam" id="PF00096">
    <property type="entry name" value="zf-C2H2"/>
    <property type="match status" value="5"/>
</dbReference>
<dbReference type="PROSITE" id="PS50157">
    <property type="entry name" value="ZINC_FINGER_C2H2_2"/>
    <property type="match status" value="7"/>
</dbReference>
<feature type="compositionally biased region" description="Basic and acidic residues" evidence="14">
    <location>
        <begin position="89"/>
        <end position="101"/>
    </location>
</feature>
<dbReference type="Gene3D" id="3.30.160.60">
    <property type="entry name" value="Classic Zinc Finger"/>
    <property type="match status" value="7"/>
</dbReference>
<evidence type="ECO:0000256" key="7">
    <source>
        <dbReference type="ARBA" id="ARBA00022833"/>
    </source>
</evidence>
<keyword evidence="10" id="KW-0238">DNA-binding</keyword>
<feature type="domain" description="KRAB" evidence="16">
    <location>
        <begin position="8"/>
        <end position="79"/>
    </location>
</feature>
<evidence type="ECO:0000259" key="16">
    <source>
        <dbReference type="PROSITE" id="PS50805"/>
    </source>
</evidence>
<comment type="subcellular location">
    <subcellularLocation>
        <location evidence="1">Nucleus</location>
    </subcellularLocation>
</comment>
<evidence type="ECO:0000313" key="17">
    <source>
        <dbReference type="Ensembl" id="ENSPPAP00000028536.1"/>
    </source>
</evidence>
<evidence type="ECO:0000256" key="10">
    <source>
        <dbReference type="ARBA" id="ARBA00023125"/>
    </source>
</evidence>
<evidence type="ECO:0000256" key="1">
    <source>
        <dbReference type="ARBA" id="ARBA00004123"/>
    </source>
</evidence>
<evidence type="ECO:0000256" key="12">
    <source>
        <dbReference type="ARBA" id="ARBA00023242"/>
    </source>
</evidence>
<dbReference type="SMART" id="SM00355">
    <property type="entry name" value="ZnF_C2H2"/>
    <property type="match status" value="7"/>
</dbReference>
<dbReference type="PROSITE" id="PS50805">
    <property type="entry name" value="KRAB"/>
    <property type="match status" value="1"/>
</dbReference>
<dbReference type="PANTHER" id="PTHR24390">
    <property type="entry name" value="ZINC FINGER PROTEIN"/>
    <property type="match status" value="1"/>
</dbReference>
<evidence type="ECO:0000256" key="2">
    <source>
        <dbReference type="ARBA" id="ARBA00006991"/>
    </source>
</evidence>
<evidence type="ECO:0000256" key="11">
    <source>
        <dbReference type="ARBA" id="ARBA00023163"/>
    </source>
</evidence>
<dbReference type="GO" id="GO:0000978">
    <property type="term" value="F:RNA polymerase II cis-regulatory region sequence-specific DNA binding"/>
    <property type="evidence" value="ECO:0007669"/>
    <property type="project" value="TreeGrafter"/>
</dbReference>
<evidence type="ECO:0000256" key="9">
    <source>
        <dbReference type="ARBA" id="ARBA00023015"/>
    </source>
</evidence>
<comment type="similarity">
    <text evidence="2">Belongs to the krueppel C2H2-type zinc-finger protein family.</text>
</comment>
<dbReference type="PANTHER" id="PTHR24390:SF129">
    <property type="entry name" value="ZINC FINGER PROTEIN 707"/>
    <property type="match status" value="1"/>
</dbReference>
<feature type="domain" description="C2H2-type" evidence="15">
    <location>
        <begin position="232"/>
        <end position="259"/>
    </location>
</feature>
<organism evidence="17 18">
    <name type="scientific">Pan paniscus</name>
    <name type="common">Pygmy chimpanzee</name>
    <name type="synonym">Bonobo</name>
    <dbReference type="NCBI Taxonomy" id="9597"/>
    <lineage>
        <taxon>Eukaryota</taxon>
        <taxon>Metazoa</taxon>
        <taxon>Chordata</taxon>
        <taxon>Craniata</taxon>
        <taxon>Vertebrata</taxon>
        <taxon>Euteleostomi</taxon>
        <taxon>Mammalia</taxon>
        <taxon>Eutheria</taxon>
        <taxon>Euarchontoglires</taxon>
        <taxon>Primates</taxon>
        <taxon>Haplorrhini</taxon>
        <taxon>Catarrhini</taxon>
        <taxon>Hominidae</taxon>
        <taxon>Pan</taxon>
    </lineage>
</organism>
<feature type="domain" description="C2H2-type" evidence="15">
    <location>
        <begin position="288"/>
        <end position="315"/>
    </location>
</feature>
<evidence type="ECO:0000256" key="3">
    <source>
        <dbReference type="ARBA" id="ARBA00022499"/>
    </source>
</evidence>
<dbReference type="EMBL" id="AJFE02066504">
    <property type="status" value="NOT_ANNOTATED_CDS"/>
    <property type="molecule type" value="Genomic_DNA"/>
</dbReference>
<dbReference type="InterPro" id="IPR013087">
    <property type="entry name" value="Znf_C2H2_type"/>
</dbReference>
<dbReference type="STRING" id="9597.ENSPPAP00000028536"/>
<dbReference type="Proteomes" id="UP000240080">
    <property type="component" value="Chromosome 8"/>
</dbReference>
<dbReference type="AlphaFoldDB" id="A0A2R9BPG5"/>
<evidence type="ECO:0000256" key="5">
    <source>
        <dbReference type="ARBA" id="ARBA00022737"/>
    </source>
</evidence>
<dbReference type="CDD" id="cd07765">
    <property type="entry name" value="KRAB_A-box"/>
    <property type="match status" value="1"/>
</dbReference>
<sequence>MDMAQEPVTFRDVAIYFSREEWACLEPSQRTLYRDVMLDNFSSVAALGFCSPRPDLVSRLEQWEEPWVEDRERPELQAVRRGPRPGARKSADPKRHCDHPAWAHKKSRVRRERAREGSSFRKGFRLDTDDGQLPRAAPERTDAKPTAFPCQVLTRCCGRRPGRRERRKQRAVELSFICGTCGKALSCHSRLLAHQTVHTGTKAFECPECGQTFRWASNLQRHQKNHTREKPFCCEACGQAFSLKDRLAQHRKVHTEHRPYSCGDCGKAFKQKSNLLRHQLVHTGERPFYCADCGKAFRTKENLSHHQRVHSGEKPYTCAECGKSFRWPKGFSIHRRLHLTKRFYQCGHCGKGFRHLGFFTRHQRTHRCLLIQPEIKICQWCSREKTPVGMDRDTAVFQPTDAYVMLESETSLQGIGG</sequence>
<reference evidence="17" key="3">
    <citation type="submission" date="2025-09" db="UniProtKB">
        <authorList>
            <consortium name="Ensembl"/>
        </authorList>
    </citation>
    <scope>IDENTIFICATION</scope>
</reference>
<feature type="domain" description="C2H2-type" evidence="15">
    <location>
        <begin position="260"/>
        <end position="287"/>
    </location>
</feature>
<reference evidence="17 18" key="1">
    <citation type="journal article" date="2012" name="Nature">
        <title>The bonobo genome compared with the chimpanzee and human genomes.</title>
        <authorList>
            <person name="Prufer K."/>
            <person name="Munch K."/>
            <person name="Hellmann I."/>
            <person name="Akagi K."/>
            <person name="Miller J.R."/>
            <person name="Walenz B."/>
            <person name="Koren S."/>
            <person name="Sutton G."/>
            <person name="Kodira C."/>
            <person name="Winer R."/>
            <person name="Knight J.R."/>
            <person name="Mullikin J.C."/>
            <person name="Meader S.J."/>
            <person name="Ponting C.P."/>
            <person name="Lunter G."/>
            <person name="Higashino S."/>
            <person name="Hobolth A."/>
            <person name="Dutheil J."/>
            <person name="Karakoc E."/>
            <person name="Alkan C."/>
            <person name="Sajjadian S."/>
            <person name="Catacchio C.R."/>
            <person name="Ventura M."/>
            <person name="Marques-Bonet T."/>
            <person name="Eichler E.E."/>
            <person name="Andre C."/>
            <person name="Atencia R."/>
            <person name="Mugisha L."/>
            <person name="Junhold J."/>
            <person name="Patterson N."/>
            <person name="Siebauer M."/>
            <person name="Good J.M."/>
            <person name="Fischer A."/>
            <person name="Ptak S.E."/>
            <person name="Lachmann M."/>
            <person name="Symer D.E."/>
            <person name="Mailund T."/>
            <person name="Schierup M.H."/>
            <person name="Andres A.M."/>
            <person name="Kelso J."/>
            <person name="Paabo S."/>
        </authorList>
    </citation>
    <scope>NUCLEOTIDE SEQUENCE [LARGE SCALE GENOMIC DNA]</scope>
</reference>
<feature type="domain" description="C2H2-type" evidence="15">
    <location>
        <begin position="176"/>
        <end position="203"/>
    </location>
</feature>
<dbReference type="SUPFAM" id="SSF109640">
    <property type="entry name" value="KRAB domain (Kruppel-associated box)"/>
    <property type="match status" value="1"/>
</dbReference>
<evidence type="ECO:0000256" key="6">
    <source>
        <dbReference type="ARBA" id="ARBA00022771"/>
    </source>
</evidence>
<keyword evidence="4" id="KW-0479">Metal-binding</keyword>
<evidence type="ECO:0000256" key="4">
    <source>
        <dbReference type="ARBA" id="ARBA00022723"/>
    </source>
</evidence>
<feature type="compositionally biased region" description="Basic and acidic residues" evidence="14">
    <location>
        <begin position="113"/>
        <end position="128"/>
    </location>
</feature>
<evidence type="ECO:0000256" key="13">
    <source>
        <dbReference type="PROSITE-ProRule" id="PRU00042"/>
    </source>
</evidence>
<dbReference type="InterPro" id="IPR001909">
    <property type="entry name" value="KRAB"/>
</dbReference>
<reference evidence="17" key="2">
    <citation type="submission" date="2025-08" db="UniProtKB">
        <authorList>
            <consortium name="Ensembl"/>
        </authorList>
    </citation>
    <scope>IDENTIFICATION</scope>
</reference>
<evidence type="ECO:0000259" key="15">
    <source>
        <dbReference type="PROSITE" id="PS50157"/>
    </source>
</evidence>
<dbReference type="Bgee" id="ENSPPAG00000037301">
    <property type="expression patterns" value="Expressed in prefrontal cortex and 6 other cell types or tissues"/>
</dbReference>
<evidence type="ECO:0000256" key="8">
    <source>
        <dbReference type="ARBA" id="ARBA00022843"/>
    </source>
</evidence>
<dbReference type="GO" id="GO:0005634">
    <property type="term" value="C:nucleus"/>
    <property type="evidence" value="ECO:0007669"/>
    <property type="project" value="UniProtKB-SubCell"/>
</dbReference>
<keyword evidence="12" id="KW-0539">Nucleus</keyword>
<dbReference type="PROSITE" id="PS00028">
    <property type="entry name" value="ZINC_FINGER_C2H2_1"/>
    <property type="match status" value="7"/>
</dbReference>
<dbReference type="FunFam" id="3.30.160.60:FF:001011">
    <property type="entry name" value="Zinc finger protein 793"/>
    <property type="match status" value="1"/>
</dbReference>
<proteinExistence type="inferred from homology"/>
<feature type="domain" description="C2H2-type" evidence="15">
    <location>
        <begin position="204"/>
        <end position="231"/>
    </location>
</feature>
<name>A0A2R9BPG5_PANPA</name>
<feature type="domain" description="C2H2-type" evidence="15">
    <location>
        <begin position="316"/>
        <end position="343"/>
    </location>
</feature>
<dbReference type="GO" id="GO:0003700">
    <property type="term" value="F:DNA-binding transcription factor activity"/>
    <property type="evidence" value="ECO:0007669"/>
    <property type="project" value="TreeGrafter"/>
</dbReference>
<dbReference type="GeneTree" id="ENSGT00940000164666"/>
<feature type="domain" description="C2H2-type" evidence="15">
    <location>
        <begin position="344"/>
        <end position="366"/>
    </location>
</feature>
<protein>
    <submittedName>
        <fullName evidence="17">Zinc finger protein 707</fullName>
    </submittedName>
</protein>
<dbReference type="Ensembl" id="ENSPPAT00000051383.1">
    <property type="protein sequence ID" value="ENSPPAP00000028536.1"/>
    <property type="gene ID" value="ENSPPAG00000037301.1"/>
</dbReference>
<keyword evidence="8" id="KW-0832">Ubl conjugation</keyword>
<dbReference type="FunFam" id="3.30.160.60:FF:000710">
    <property type="entry name" value="Zinc finger protein 768"/>
    <property type="match status" value="1"/>
</dbReference>
<dbReference type="InterPro" id="IPR036051">
    <property type="entry name" value="KRAB_dom_sf"/>
</dbReference>
<dbReference type="FunFam" id="3.30.160.60:FF:002716">
    <property type="entry name" value="Zinc finger protein 212"/>
    <property type="match status" value="1"/>
</dbReference>
<gene>
    <name evidence="17" type="primary">ZNF707</name>
</gene>
<accession>A0A2R9BPG5</accession>